<dbReference type="SUPFAM" id="SSF103473">
    <property type="entry name" value="MFS general substrate transporter"/>
    <property type="match status" value="1"/>
</dbReference>
<dbReference type="RefSeq" id="WP_102074226.1">
    <property type="nucleotide sequence ID" value="NZ_PDNW01000009.1"/>
</dbReference>
<feature type="transmembrane region" description="Helical" evidence="4">
    <location>
        <begin position="176"/>
        <end position="195"/>
    </location>
</feature>
<protein>
    <submittedName>
        <fullName evidence="6">MFS transporter</fullName>
    </submittedName>
</protein>
<feature type="transmembrane region" description="Helical" evidence="4">
    <location>
        <begin position="385"/>
        <end position="407"/>
    </location>
</feature>
<dbReference type="CDD" id="cd17355">
    <property type="entry name" value="MFS_YcxA_like"/>
    <property type="match status" value="1"/>
</dbReference>
<feature type="transmembrane region" description="Helical" evidence="4">
    <location>
        <begin position="266"/>
        <end position="283"/>
    </location>
</feature>
<feature type="transmembrane region" description="Helical" evidence="4">
    <location>
        <begin position="303"/>
        <end position="320"/>
    </location>
</feature>
<evidence type="ECO:0000313" key="6">
    <source>
        <dbReference type="EMBL" id="PLC49729.1"/>
    </source>
</evidence>
<feature type="transmembrane region" description="Helical" evidence="4">
    <location>
        <begin position="201"/>
        <end position="226"/>
    </location>
</feature>
<keyword evidence="7" id="KW-1185">Reference proteome</keyword>
<dbReference type="PROSITE" id="PS50850">
    <property type="entry name" value="MFS"/>
    <property type="match status" value="1"/>
</dbReference>
<organism evidence="6 7">
    <name type="scientific">Pollutimonas subterranea</name>
    <dbReference type="NCBI Taxonomy" id="2045210"/>
    <lineage>
        <taxon>Bacteria</taxon>
        <taxon>Pseudomonadati</taxon>
        <taxon>Pseudomonadota</taxon>
        <taxon>Betaproteobacteria</taxon>
        <taxon>Burkholderiales</taxon>
        <taxon>Alcaligenaceae</taxon>
        <taxon>Pollutimonas</taxon>
    </lineage>
</organism>
<keyword evidence="2 4" id="KW-1133">Transmembrane helix</keyword>
<dbReference type="Pfam" id="PF07690">
    <property type="entry name" value="MFS_1"/>
    <property type="match status" value="1"/>
</dbReference>
<dbReference type="InterPro" id="IPR050327">
    <property type="entry name" value="Proton-linked_MCT"/>
</dbReference>
<evidence type="ECO:0000256" key="4">
    <source>
        <dbReference type="SAM" id="Phobius"/>
    </source>
</evidence>
<feature type="transmembrane region" description="Helical" evidence="4">
    <location>
        <begin position="50"/>
        <end position="73"/>
    </location>
</feature>
<evidence type="ECO:0000259" key="5">
    <source>
        <dbReference type="PROSITE" id="PS50850"/>
    </source>
</evidence>
<evidence type="ECO:0000313" key="7">
    <source>
        <dbReference type="Proteomes" id="UP000234190"/>
    </source>
</evidence>
<evidence type="ECO:0000256" key="3">
    <source>
        <dbReference type="ARBA" id="ARBA00023136"/>
    </source>
</evidence>
<dbReference type="Proteomes" id="UP000234190">
    <property type="component" value="Unassembled WGS sequence"/>
</dbReference>
<name>A0A2N4U400_9BURK</name>
<dbReference type="InterPro" id="IPR011701">
    <property type="entry name" value="MFS"/>
</dbReference>
<feature type="transmembrane region" description="Helical" evidence="4">
    <location>
        <begin position="138"/>
        <end position="164"/>
    </location>
</feature>
<dbReference type="GO" id="GO:0022857">
    <property type="term" value="F:transmembrane transporter activity"/>
    <property type="evidence" value="ECO:0007669"/>
    <property type="project" value="InterPro"/>
</dbReference>
<dbReference type="OrthoDB" id="146345at2"/>
<dbReference type="EMBL" id="PDNW01000009">
    <property type="protein sequence ID" value="PLC49729.1"/>
    <property type="molecule type" value="Genomic_DNA"/>
</dbReference>
<feature type="transmembrane region" description="Helical" evidence="4">
    <location>
        <begin position="115"/>
        <end position="132"/>
    </location>
</feature>
<feature type="transmembrane region" description="Helical" evidence="4">
    <location>
        <begin position="332"/>
        <end position="349"/>
    </location>
</feature>
<reference evidence="6 7" key="1">
    <citation type="submission" date="2017-10" db="EMBL/GenBank/DDBJ databases">
        <title>Two draft genome sequences of Pusillimonas sp. strains isolated from a nitrate- and radionuclide-contaminated groundwater in Russia.</title>
        <authorList>
            <person name="Grouzdev D.S."/>
            <person name="Tourova T.P."/>
            <person name="Goeva M.A."/>
            <person name="Babich T.L."/>
            <person name="Sokolova D.S."/>
            <person name="Abdullin R."/>
            <person name="Poltaraus A.B."/>
            <person name="Toshchakov S.V."/>
            <person name="Nazina T.N."/>
        </authorList>
    </citation>
    <scope>NUCLEOTIDE SEQUENCE [LARGE SCALE GENOMIC DNA]</scope>
    <source>
        <strain evidence="6 7">JR1/69-3-13</strain>
    </source>
</reference>
<evidence type="ECO:0000256" key="2">
    <source>
        <dbReference type="ARBA" id="ARBA00022989"/>
    </source>
</evidence>
<feature type="transmembrane region" description="Helical" evidence="4">
    <location>
        <begin position="85"/>
        <end position="108"/>
    </location>
</feature>
<gene>
    <name evidence="6" type="ORF">CR159_12200</name>
</gene>
<dbReference type="PANTHER" id="PTHR11360:SF284">
    <property type="entry name" value="EG:103B4.3 PROTEIN-RELATED"/>
    <property type="match status" value="1"/>
</dbReference>
<keyword evidence="1 4" id="KW-0812">Transmembrane</keyword>
<evidence type="ECO:0000256" key="1">
    <source>
        <dbReference type="ARBA" id="ARBA00022692"/>
    </source>
</evidence>
<proteinExistence type="predicted"/>
<feature type="domain" description="Major facilitator superfamily (MFS) profile" evidence="5">
    <location>
        <begin position="47"/>
        <end position="444"/>
    </location>
</feature>
<dbReference type="InterPro" id="IPR020846">
    <property type="entry name" value="MFS_dom"/>
</dbReference>
<dbReference type="InterPro" id="IPR036259">
    <property type="entry name" value="MFS_trans_sf"/>
</dbReference>
<feature type="transmembrane region" description="Helical" evidence="4">
    <location>
        <begin position="419"/>
        <end position="437"/>
    </location>
</feature>
<sequence length="454" mass="48769">MPNYNHQTTQRSEGCQPFASQTRIHWPAKATLETALAAHRYGNWYFGWNIVAAASVLTLLTVGMRLGIGPFFLPMVDDLGFSRSLLSSIIAIGMLFYGLGMPLAGYLVSRMGTRPVLLLGNAVVIVASIWTVNARDPVSFMLAFGILLSIGLALASPITLTPVLTKWFVRRRGKALFFLSTGSMAGIAIMTPLLTSAIQAVGWQATILGFAAVYTLFTVPLALFVIRDNAPPHADQTAEYIASRPEGAQAVPESLTLRQAMYTAPFWKITLGLFACGFSMNLLGTHGVPMLMDHGFDPTTSSLGIGLIGLVAIFSTLILGNMSDKIPRKKMLSAIYFVRGLGFFALLVVGTHWELYIAASIGGIVWAGSIAMSSAILADIYGVRLVGVLYGCSYLGHQVGAMVSSWLGGWGYETFGTHWVAFGSAGALLLIAAVIALRLPSREFTLMAPQMTRA</sequence>
<keyword evidence="3 4" id="KW-0472">Membrane</keyword>
<feature type="transmembrane region" description="Helical" evidence="4">
    <location>
        <begin position="355"/>
        <end position="378"/>
    </location>
</feature>
<comment type="caution">
    <text evidence="6">The sequence shown here is derived from an EMBL/GenBank/DDBJ whole genome shotgun (WGS) entry which is preliminary data.</text>
</comment>
<dbReference type="Gene3D" id="1.20.1250.20">
    <property type="entry name" value="MFS general substrate transporter like domains"/>
    <property type="match status" value="2"/>
</dbReference>
<accession>A0A2N4U400</accession>
<dbReference type="AlphaFoldDB" id="A0A2N4U400"/>
<dbReference type="PANTHER" id="PTHR11360">
    <property type="entry name" value="MONOCARBOXYLATE TRANSPORTER"/>
    <property type="match status" value="1"/>
</dbReference>